<dbReference type="SUPFAM" id="SSF50324">
    <property type="entry name" value="Inorganic pyrophosphatase"/>
    <property type="match status" value="1"/>
</dbReference>
<accession>A0AA40ATL7</accession>
<dbReference type="PANTHER" id="PTHR10286">
    <property type="entry name" value="INORGANIC PYROPHOSPHATASE"/>
    <property type="match status" value="1"/>
</dbReference>
<proteinExistence type="inferred from homology"/>
<dbReference type="GO" id="GO:0006796">
    <property type="term" value="P:phosphate-containing compound metabolic process"/>
    <property type="evidence" value="ECO:0007669"/>
    <property type="project" value="InterPro"/>
</dbReference>
<dbReference type="GO" id="GO:0004427">
    <property type="term" value="F:inorganic diphosphate phosphatase activity"/>
    <property type="evidence" value="ECO:0007669"/>
    <property type="project" value="UniProtKB-EC"/>
</dbReference>
<evidence type="ECO:0000256" key="2">
    <source>
        <dbReference type="ARBA" id="ARBA00006220"/>
    </source>
</evidence>
<evidence type="ECO:0000313" key="9">
    <source>
        <dbReference type="Proteomes" id="UP001172101"/>
    </source>
</evidence>
<protein>
    <recommendedName>
        <fullName evidence="3">inorganic diphosphatase</fullName>
        <ecNumber evidence="3">3.6.1.1</ecNumber>
    </recommendedName>
</protein>
<organism evidence="8 9">
    <name type="scientific">Lasiosphaeria miniovina</name>
    <dbReference type="NCBI Taxonomy" id="1954250"/>
    <lineage>
        <taxon>Eukaryota</taxon>
        <taxon>Fungi</taxon>
        <taxon>Dikarya</taxon>
        <taxon>Ascomycota</taxon>
        <taxon>Pezizomycotina</taxon>
        <taxon>Sordariomycetes</taxon>
        <taxon>Sordariomycetidae</taxon>
        <taxon>Sordariales</taxon>
        <taxon>Lasiosphaeriaceae</taxon>
        <taxon>Lasiosphaeria</taxon>
    </lineage>
</organism>
<dbReference type="GO" id="GO:0000287">
    <property type="term" value="F:magnesium ion binding"/>
    <property type="evidence" value="ECO:0007669"/>
    <property type="project" value="InterPro"/>
</dbReference>
<comment type="cofactor">
    <cofactor evidence="1">
        <name>Mg(2+)</name>
        <dbReference type="ChEBI" id="CHEBI:18420"/>
    </cofactor>
</comment>
<evidence type="ECO:0000256" key="6">
    <source>
        <dbReference type="ARBA" id="ARBA00022842"/>
    </source>
</evidence>
<dbReference type="EC" id="3.6.1.1" evidence="3"/>
<keyword evidence="6" id="KW-0460">Magnesium</keyword>
<dbReference type="RefSeq" id="XP_060297687.1">
    <property type="nucleotide sequence ID" value="XM_060443673.1"/>
</dbReference>
<evidence type="ECO:0000256" key="4">
    <source>
        <dbReference type="ARBA" id="ARBA00022723"/>
    </source>
</evidence>
<sequence>MLKRKRHGVRQREDDGVPVSPFHDIPLFADKDEGKVSRSKSPNPISQDILDREPRFTTGCFPHKGYLWKYGALSQVSDNDPLDACEIGHTIAQMGGVKQVRVLGVLGLLDNSETDWKVMVVDVTNPLAEKLHDIADAEKRLPDNTTLDGTPGKLDPGGTDLPADKHLTLAPIKQDLGEWCFVD</sequence>
<feature type="region of interest" description="Disordered" evidence="7">
    <location>
        <begin position="1"/>
        <end position="49"/>
    </location>
</feature>
<dbReference type="AlphaFoldDB" id="A0AA40ATL7"/>
<comment type="caution">
    <text evidence="8">The sequence shown here is derived from an EMBL/GenBank/DDBJ whole genome shotgun (WGS) entry which is preliminary data.</text>
</comment>
<dbReference type="EMBL" id="JAUIRO010000003">
    <property type="protein sequence ID" value="KAK0721763.1"/>
    <property type="molecule type" value="Genomic_DNA"/>
</dbReference>
<dbReference type="Gene3D" id="3.90.80.10">
    <property type="entry name" value="Inorganic pyrophosphatase"/>
    <property type="match status" value="1"/>
</dbReference>
<name>A0AA40ATL7_9PEZI</name>
<evidence type="ECO:0000256" key="3">
    <source>
        <dbReference type="ARBA" id="ARBA00012146"/>
    </source>
</evidence>
<evidence type="ECO:0000256" key="1">
    <source>
        <dbReference type="ARBA" id="ARBA00001946"/>
    </source>
</evidence>
<feature type="region of interest" description="Disordered" evidence="7">
    <location>
        <begin position="139"/>
        <end position="161"/>
    </location>
</feature>
<keyword evidence="9" id="KW-1185">Reference proteome</keyword>
<keyword evidence="4" id="KW-0479">Metal-binding</keyword>
<dbReference type="GO" id="GO:0005737">
    <property type="term" value="C:cytoplasm"/>
    <property type="evidence" value="ECO:0007669"/>
    <property type="project" value="InterPro"/>
</dbReference>
<dbReference type="GeneID" id="85326943"/>
<reference evidence="8" key="1">
    <citation type="submission" date="2023-06" db="EMBL/GenBank/DDBJ databases">
        <title>Genome-scale phylogeny and comparative genomics of the fungal order Sordariales.</title>
        <authorList>
            <consortium name="Lawrence Berkeley National Laboratory"/>
            <person name="Hensen N."/>
            <person name="Bonometti L."/>
            <person name="Westerberg I."/>
            <person name="Brannstrom I.O."/>
            <person name="Guillou S."/>
            <person name="Cros-Aarteil S."/>
            <person name="Calhoun S."/>
            <person name="Haridas S."/>
            <person name="Kuo A."/>
            <person name="Mondo S."/>
            <person name="Pangilinan J."/>
            <person name="Riley R."/>
            <person name="LaButti K."/>
            <person name="Andreopoulos B."/>
            <person name="Lipzen A."/>
            <person name="Chen C."/>
            <person name="Yanf M."/>
            <person name="Daum C."/>
            <person name="Ng V."/>
            <person name="Clum A."/>
            <person name="Steindorff A."/>
            <person name="Ohm R."/>
            <person name="Martin F."/>
            <person name="Silar P."/>
            <person name="Natvig D."/>
            <person name="Lalanne C."/>
            <person name="Gautier V."/>
            <person name="Ament-velasquez S.L."/>
            <person name="Kruys A."/>
            <person name="Hutchinson M.I."/>
            <person name="Powell A.J."/>
            <person name="Barry K."/>
            <person name="Miller A.N."/>
            <person name="Grigoriev I.V."/>
            <person name="Debuchy R."/>
            <person name="Gladieux P."/>
            <person name="Thoren M.H."/>
            <person name="Johannesson H."/>
        </authorList>
    </citation>
    <scope>NUCLEOTIDE SEQUENCE</scope>
    <source>
        <strain evidence="8">SMH2392-1A</strain>
    </source>
</reference>
<keyword evidence="5" id="KW-0378">Hydrolase</keyword>
<evidence type="ECO:0000256" key="7">
    <source>
        <dbReference type="SAM" id="MobiDB-lite"/>
    </source>
</evidence>
<comment type="similarity">
    <text evidence="2">Belongs to the PPase family.</text>
</comment>
<gene>
    <name evidence="8" type="ORF">B0T26DRAFT_739203</name>
</gene>
<dbReference type="PROSITE" id="PS00387">
    <property type="entry name" value="PPASE"/>
    <property type="match status" value="1"/>
</dbReference>
<dbReference type="Proteomes" id="UP001172101">
    <property type="component" value="Unassembled WGS sequence"/>
</dbReference>
<dbReference type="Pfam" id="PF00719">
    <property type="entry name" value="Pyrophosphatase"/>
    <property type="match status" value="1"/>
</dbReference>
<dbReference type="InterPro" id="IPR036649">
    <property type="entry name" value="Pyrophosphatase_sf"/>
</dbReference>
<evidence type="ECO:0000313" key="8">
    <source>
        <dbReference type="EMBL" id="KAK0721763.1"/>
    </source>
</evidence>
<dbReference type="InterPro" id="IPR008162">
    <property type="entry name" value="Pyrophosphatase"/>
</dbReference>
<evidence type="ECO:0000256" key="5">
    <source>
        <dbReference type="ARBA" id="ARBA00022801"/>
    </source>
</evidence>